<feature type="domain" description="Arginyl tRNA synthetase N-terminal" evidence="14">
    <location>
        <begin position="1"/>
        <end position="87"/>
    </location>
</feature>
<evidence type="ECO:0000313" key="15">
    <source>
        <dbReference type="EMBL" id="KAF7787839.1"/>
    </source>
</evidence>
<dbReference type="InterPro" id="IPR001278">
    <property type="entry name" value="Arg-tRNA-ligase"/>
</dbReference>
<keyword evidence="6 11" id="KW-0547">Nucleotide-binding</keyword>
<comment type="caution">
    <text evidence="15">The sequence shown here is derived from an EMBL/GenBank/DDBJ whole genome shotgun (WGS) entry which is preliminary data.</text>
</comment>
<evidence type="ECO:0000256" key="9">
    <source>
        <dbReference type="ARBA" id="ARBA00023146"/>
    </source>
</evidence>
<dbReference type="HAMAP" id="MF_00123">
    <property type="entry name" value="Arg_tRNA_synth"/>
    <property type="match status" value="1"/>
</dbReference>
<dbReference type="FunFam" id="1.10.730.10:FF:000006">
    <property type="entry name" value="Arginyl-tRNA synthetase 2, mitochondrial"/>
    <property type="match status" value="1"/>
</dbReference>
<keyword evidence="5 11" id="KW-0436">Ligase</keyword>
<evidence type="ECO:0000256" key="12">
    <source>
        <dbReference type="RuleBase" id="RU363038"/>
    </source>
</evidence>
<comment type="catalytic activity">
    <reaction evidence="10 11">
        <text>tRNA(Arg) + L-arginine + ATP = L-arginyl-tRNA(Arg) + AMP + diphosphate</text>
        <dbReference type="Rhea" id="RHEA:20301"/>
        <dbReference type="Rhea" id="RHEA-COMP:9658"/>
        <dbReference type="Rhea" id="RHEA-COMP:9673"/>
        <dbReference type="ChEBI" id="CHEBI:30616"/>
        <dbReference type="ChEBI" id="CHEBI:32682"/>
        <dbReference type="ChEBI" id="CHEBI:33019"/>
        <dbReference type="ChEBI" id="CHEBI:78442"/>
        <dbReference type="ChEBI" id="CHEBI:78513"/>
        <dbReference type="ChEBI" id="CHEBI:456215"/>
        <dbReference type="EC" id="6.1.1.19"/>
    </reaction>
</comment>
<keyword evidence="9 11" id="KW-0030">Aminoacyl-tRNA synthetase</keyword>
<dbReference type="SUPFAM" id="SSF55190">
    <property type="entry name" value="Arginyl-tRNA synthetase (ArgRS), N-terminal 'additional' domain"/>
    <property type="match status" value="1"/>
</dbReference>
<protein>
    <recommendedName>
        <fullName evidence="11">Arginine--tRNA ligase</fullName>
        <ecNumber evidence="11">6.1.1.19</ecNumber>
    </recommendedName>
    <alternativeName>
        <fullName evidence="11">Arginyl-tRNA synthetase</fullName>
        <shortName evidence="11">ArgRS</shortName>
    </alternativeName>
</protein>
<dbReference type="SUPFAM" id="SSF52374">
    <property type="entry name" value="Nucleotidylyl transferase"/>
    <property type="match status" value="1"/>
</dbReference>
<evidence type="ECO:0000259" key="14">
    <source>
        <dbReference type="SMART" id="SM01016"/>
    </source>
</evidence>
<dbReference type="EMBL" id="AHCD03000027">
    <property type="protein sequence ID" value="KAF7787839.1"/>
    <property type="molecule type" value="Genomic_DNA"/>
</dbReference>
<dbReference type="InterPro" id="IPR014729">
    <property type="entry name" value="Rossmann-like_a/b/a_fold"/>
</dbReference>
<dbReference type="Pfam" id="PF00750">
    <property type="entry name" value="tRNA-synt_1d"/>
    <property type="match status" value="1"/>
</dbReference>
<dbReference type="GO" id="GO:0005737">
    <property type="term" value="C:cytoplasm"/>
    <property type="evidence" value="ECO:0007669"/>
    <property type="project" value="UniProtKB-SubCell"/>
</dbReference>
<dbReference type="GO" id="GO:0004814">
    <property type="term" value="F:arginine-tRNA ligase activity"/>
    <property type="evidence" value="ECO:0007669"/>
    <property type="project" value="UniProtKB-UniRule"/>
</dbReference>
<dbReference type="PANTHER" id="PTHR11956">
    <property type="entry name" value="ARGINYL-TRNA SYNTHETASE"/>
    <property type="match status" value="1"/>
</dbReference>
<comment type="similarity">
    <text evidence="2 11 12">Belongs to the class-I aminoacyl-tRNA synthetase family.</text>
</comment>
<dbReference type="Gene3D" id="3.30.1360.70">
    <property type="entry name" value="Arginyl tRNA synthetase N-terminal domain"/>
    <property type="match status" value="1"/>
</dbReference>
<dbReference type="SMART" id="SM00836">
    <property type="entry name" value="DALR_1"/>
    <property type="match status" value="1"/>
</dbReference>
<dbReference type="InterPro" id="IPR001412">
    <property type="entry name" value="aa-tRNA-synth_I_CS"/>
</dbReference>
<comment type="subcellular location">
    <subcellularLocation>
        <location evidence="1 11">Cytoplasm</location>
    </subcellularLocation>
</comment>
<dbReference type="CDD" id="cd00671">
    <property type="entry name" value="ArgRS_core"/>
    <property type="match status" value="1"/>
</dbReference>
<dbReference type="PROSITE" id="PS00178">
    <property type="entry name" value="AA_TRNA_LIGASE_I"/>
    <property type="match status" value="1"/>
</dbReference>
<dbReference type="AlphaFoldDB" id="A0A8T0CAZ9"/>
<dbReference type="Pfam" id="PF05746">
    <property type="entry name" value="DALR_1"/>
    <property type="match status" value="1"/>
</dbReference>
<dbReference type="RefSeq" id="WP_010384055.1">
    <property type="nucleotide sequence ID" value="NZ_AHCD03000027.1"/>
</dbReference>
<evidence type="ECO:0000256" key="5">
    <source>
        <dbReference type="ARBA" id="ARBA00022598"/>
    </source>
</evidence>
<dbReference type="SUPFAM" id="SSF47323">
    <property type="entry name" value="Anticodon-binding domain of a subclass of class I aminoacyl-tRNA synthetases"/>
    <property type="match status" value="1"/>
</dbReference>
<evidence type="ECO:0000256" key="4">
    <source>
        <dbReference type="ARBA" id="ARBA00022490"/>
    </source>
</evidence>
<accession>A0A8T0CAZ9</accession>
<dbReference type="InterPro" id="IPR036695">
    <property type="entry name" value="Arg-tRNA-synth_N_sf"/>
</dbReference>
<feature type="domain" description="DALR anticodon binding" evidence="13">
    <location>
        <begin position="463"/>
        <end position="580"/>
    </location>
</feature>
<organism evidence="15 16">
    <name type="scientific">Pseudoalteromonas rubra</name>
    <dbReference type="NCBI Taxonomy" id="43658"/>
    <lineage>
        <taxon>Bacteria</taxon>
        <taxon>Pseudomonadati</taxon>
        <taxon>Pseudomonadota</taxon>
        <taxon>Gammaproteobacteria</taxon>
        <taxon>Alteromonadales</taxon>
        <taxon>Pseudoalteromonadaceae</taxon>
        <taxon>Pseudoalteromonas</taxon>
    </lineage>
</organism>
<evidence type="ECO:0000256" key="1">
    <source>
        <dbReference type="ARBA" id="ARBA00004496"/>
    </source>
</evidence>
<dbReference type="InterPro" id="IPR035684">
    <property type="entry name" value="ArgRS_core"/>
</dbReference>
<dbReference type="Gene3D" id="3.40.50.620">
    <property type="entry name" value="HUPs"/>
    <property type="match status" value="1"/>
</dbReference>
<evidence type="ECO:0000256" key="3">
    <source>
        <dbReference type="ARBA" id="ARBA00011245"/>
    </source>
</evidence>
<evidence type="ECO:0000256" key="11">
    <source>
        <dbReference type="HAMAP-Rule" id="MF_00123"/>
    </source>
</evidence>
<dbReference type="NCBIfam" id="TIGR00456">
    <property type="entry name" value="argS"/>
    <property type="match status" value="1"/>
</dbReference>
<evidence type="ECO:0000256" key="2">
    <source>
        <dbReference type="ARBA" id="ARBA00005594"/>
    </source>
</evidence>
<evidence type="ECO:0000256" key="8">
    <source>
        <dbReference type="ARBA" id="ARBA00022917"/>
    </source>
</evidence>
<evidence type="ECO:0000313" key="16">
    <source>
        <dbReference type="Proteomes" id="UP000016480"/>
    </source>
</evidence>
<dbReference type="Proteomes" id="UP000016480">
    <property type="component" value="Unassembled WGS sequence"/>
</dbReference>
<evidence type="ECO:0000259" key="13">
    <source>
        <dbReference type="SMART" id="SM00836"/>
    </source>
</evidence>
<proteinExistence type="inferred from homology"/>
<dbReference type="PANTHER" id="PTHR11956:SF5">
    <property type="entry name" value="ARGININE--TRNA LIGASE, CYTOPLASMIC"/>
    <property type="match status" value="1"/>
</dbReference>
<dbReference type="InterPro" id="IPR008909">
    <property type="entry name" value="DALR_anticod-bd"/>
</dbReference>
<evidence type="ECO:0000256" key="7">
    <source>
        <dbReference type="ARBA" id="ARBA00022840"/>
    </source>
</evidence>
<comment type="subunit">
    <text evidence="3 11">Monomer.</text>
</comment>
<dbReference type="GeneID" id="61356665"/>
<dbReference type="InterPro" id="IPR005148">
    <property type="entry name" value="Arg-tRNA-synth_N"/>
</dbReference>
<dbReference type="Gene3D" id="1.10.730.10">
    <property type="entry name" value="Isoleucyl-tRNA Synthetase, Domain 1"/>
    <property type="match status" value="1"/>
</dbReference>
<keyword evidence="8 11" id="KW-0648">Protein biosynthesis</keyword>
<reference evidence="15 16" key="1">
    <citation type="journal article" date="2012" name="J. Bacteriol.">
        <title>Genome sequence of the cycloprodigiosin-producing bacterial strain Pseudoalteromonas rubra ATCC 29570(T).</title>
        <authorList>
            <person name="Xie B.B."/>
            <person name="Shu Y.L."/>
            <person name="Qin Q.L."/>
            <person name="Rong J.C."/>
            <person name="Zhang X.Y."/>
            <person name="Chen X.L."/>
            <person name="Zhou B.C."/>
            <person name="Zhang Y.Z."/>
        </authorList>
    </citation>
    <scope>NUCLEOTIDE SEQUENCE [LARGE SCALE GENOMIC DNA]</scope>
    <source>
        <strain evidence="15 16">DSM 6842</strain>
    </source>
</reference>
<feature type="short sequence motif" description="'HIGH' region" evidence="11">
    <location>
        <begin position="123"/>
        <end position="133"/>
    </location>
</feature>
<dbReference type="FunFam" id="3.40.50.620:FF:000030">
    <property type="entry name" value="Arginine--tRNA ligase"/>
    <property type="match status" value="1"/>
</dbReference>
<dbReference type="SMART" id="SM01016">
    <property type="entry name" value="Arg_tRNA_synt_N"/>
    <property type="match status" value="1"/>
</dbReference>
<dbReference type="Pfam" id="PF03485">
    <property type="entry name" value="Arg_tRNA_synt_N"/>
    <property type="match status" value="1"/>
</dbReference>
<keyword evidence="7 11" id="KW-0067">ATP-binding</keyword>
<name>A0A8T0CAZ9_9GAMM</name>
<dbReference type="InterPro" id="IPR009080">
    <property type="entry name" value="tRNAsynth_Ia_anticodon-bd"/>
</dbReference>
<dbReference type="PRINTS" id="PR01038">
    <property type="entry name" value="TRNASYNTHARG"/>
</dbReference>
<dbReference type="CDD" id="cd07956">
    <property type="entry name" value="Anticodon_Ia_Arg"/>
    <property type="match status" value="1"/>
</dbReference>
<gene>
    <name evidence="11 15" type="primary">argS</name>
    <name evidence="15" type="ORF">PRUB_a2343</name>
</gene>
<keyword evidence="4 11" id="KW-0963">Cytoplasm</keyword>
<sequence>MNIKSILIEKALSAMAAAGIPEGTNPAVTQSTRAQFGDYQINGAMGAAKALKTNPRELAQKIIDNLDVSDVAAKTEIAGPGFINIHLKPEFLAASLEAANQDAKLGVAEHAQAQNVVVDFSSPNLAKEMHVGHLRSTIIGDAVVRALEFRGDKVTRQNHVGDWGTQFGMLIAHLEDMLAQGIDLENVALADLETFYRDAKKRFDDEEGFSDKARDYVVKLQGGDAHCQKLWQLFIDTSVKHSEEVYKKLNVTLTRDDIMAESAYNDRLAGIITLLKDKNIAVEDQGAQVVFLDELANKDGEPSVFIVQKSGGGFLYATTDLAACDYRSNELGAERILIFVDARQSLHFNQVELTARKAGLLRDETSYEFCPFGTMMGSDGKPFKTRTGGTVKLAELLDEAVSRASEKLADRASELSAEARAEIARKVGIGAVKYADLSKHRTSDYIFNWDTMLSFEGATAPYLQYAYTRVRSIFRKAGVDSAALSGSINIVEPQEKALALKLLQLEEVLDLMIGEATPHVLCGYLYELASLYMTFYEACPILKDDVSAEVRESRLLLCNLVARTLNTGLELLGIEVMEQM</sequence>
<dbReference type="GO" id="GO:0005524">
    <property type="term" value="F:ATP binding"/>
    <property type="evidence" value="ECO:0007669"/>
    <property type="project" value="UniProtKB-UniRule"/>
</dbReference>
<evidence type="ECO:0000256" key="6">
    <source>
        <dbReference type="ARBA" id="ARBA00022741"/>
    </source>
</evidence>
<dbReference type="EC" id="6.1.1.19" evidence="11"/>
<dbReference type="GO" id="GO:0006420">
    <property type="term" value="P:arginyl-tRNA aminoacylation"/>
    <property type="evidence" value="ECO:0007669"/>
    <property type="project" value="UniProtKB-UniRule"/>
</dbReference>
<evidence type="ECO:0000256" key="10">
    <source>
        <dbReference type="ARBA" id="ARBA00049339"/>
    </source>
</evidence>